<evidence type="ECO:0000313" key="2">
    <source>
        <dbReference type="EMBL" id="MBB6522276.1"/>
    </source>
</evidence>
<protein>
    <recommendedName>
        <fullName evidence="4">Lipoprotein</fullName>
    </recommendedName>
</protein>
<comment type="caution">
    <text evidence="2">The sequence shown here is derived from an EMBL/GenBank/DDBJ whole genome shotgun (WGS) entry which is preliminary data.</text>
</comment>
<dbReference type="EMBL" id="JACHHT010000002">
    <property type="protein sequence ID" value="MBB6522276.1"/>
    <property type="molecule type" value="Genomic_DNA"/>
</dbReference>
<feature type="chain" id="PRO_5031172007" description="Lipoprotein" evidence="1">
    <location>
        <begin position="20"/>
        <end position="145"/>
    </location>
</feature>
<evidence type="ECO:0000256" key="1">
    <source>
        <dbReference type="SAM" id="SignalP"/>
    </source>
</evidence>
<keyword evidence="1" id="KW-0732">Signal</keyword>
<organism evidence="2 3">
    <name type="scientific">Pseudoteredinibacter isoporae</name>
    <dbReference type="NCBI Taxonomy" id="570281"/>
    <lineage>
        <taxon>Bacteria</taxon>
        <taxon>Pseudomonadati</taxon>
        <taxon>Pseudomonadota</taxon>
        <taxon>Gammaproteobacteria</taxon>
        <taxon>Cellvibrionales</taxon>
        <taxon>Cellvibrionaceae</taxon>
        <taxon>Pseudoteredinibacter</taxon>
    </lineage>
</organism>
<dbReference type="RefSeq" id="WP_166846257.1">
    <property type="nucleotide sequence ID" value="NZ_JAAONY010000002.1"/>
</dbReference>
<evidence type="ECO:0000313" key="3">
    <source>
        <dbReference type="Proteomes" id="UP000528457"/>
    </source>
</evidence>
<dbReference type="Proteomes" id="UP000528457">
    <property type="component" value="Unassembled WGS sequence"/>
</dbReference>
<evidence type="ECO:0008006" key="4">
    <source>
        <dbReference type="Google" id="ProtNLM"/>
    </source>
</evidence>
<gene>
    <name evidence="2" type="ORF">HNR48_002561</name>
</gene>
<dbReference type="PROSITE" id="PS51257">
    <property type="entry name" value="PROKAR_LIPOPROTEIN"/>
    <property type="match status" value="1"/>
</dbReference>
<feature type="signal peptide" evidence="1">
    <location>
        <begin position="1"/>
        <end position="19"/>
    </location>
</feature>
<dbReference type="InParanoid" id="A0A7X0JVY4"/>
<sequence>MFKKLAYIFLTFLLSGCGASLPPRPNIDGPIQTLGGGFLVKSGKLKYGLTYQSKSLIDPVYAVAEFESPINPNSPLRSDMGKLDLNKEIIVQSPAFGEIKNNENYNVTLYLYSDESKTKLIHKHTDQIQFSMPISMIRKIGIKEL</sequence>
<name>A0A7X0JVY4_9GAMM</name>
<reference evidence="2 3" key="1">
    <citation type="submission" date="2020-08" db="EMBL/GenBank/DDBJ databases">
        <title>Genomic Encyclopedia of Type Strains, Phase IV (KMG-IV): sequencing the most valuable type-strain genomes for metagenomic binning, comparative biology and taxonomic classification.</title>
        <authorList>
            <person name="Goeker M."/>
        </authorList>
    </citation>
    <scope>NUCLEOTIDE SEQUENCE [LARGE SCALE GENOMIC DNA]</scope>
    <source>
        <strain evidence="2 3">DSM 22368</strain>
    </source>
</reference>
<keyword evidence="3" id="KW-1185">Reference proteome</keyword>
<accession>A0A7X0JVY4</accession>
<proteinExistence type="predicted"/>
<dbReference type="AlphaFoldDB" id="A0A7X0JVY4"/>